<feature type="transmembrane region" description="Helical" evidence="1">
    <location>
        <begin position="202"/>
        <end position="220"/>
    </location>
</feature>
<comment type="caution">
    <text evidence="2">The sequence shown here is derived from an EMBL/GenBank/DDBJ whole genome shotgun (WGS) entry which is preliminary data.</text>
</comment>
<sequence>MKRKALGVISLTWCILAATFAFLPLYLWESGLPQIGHGLGALLTLWSFINGFWKAPRTVKVALVFAMYAVTVNSLMYIKYQDYQTILSALYYSYNVALMGAIIGVAHHIGARSFFRVVRSAFAMWLVLESLIIVGGLGRVFGEFRAMGTFNDPNQFAHWVLWAVIGVAISGFYLSRSMMWGWVAFALGVFLLVLSASRSGLLGMVVIGLALMYSAAYSLLRFCRKGKCRLHLRTLVLGGLVLGAFLGVISIEGFRMELGAQAEKFLGRVTHGLDKGEENLIERGYDRILLFPEYLILGAGEGANERWAGQTTFLGEIHSTPAGVLFYYGIPGSVLFVLMLWSVWQMLPLGWMRLMLLAPLFYSLGTYNLRNSFFWLGLAILYVAGRVLRDESFRGAHPGIVENREHR</sequence>
<feature type="transmembrane region" description="Helical" evidence="1">
    <location>
        <begin position="61"/>
        <end position="78"/>
    </location>
</feature>
<feature type="transmembrane region" description="Helical" evidence="1">
    <location>
        <begin position="122"/>
        <end position="141"/>
    </location>
</feature>
<accession>A0A4Y9F984</accession>
<dbReference type="Proteomes" id="UP000297668">
    <property type="component" value="Unassembled WGS sequence"/>
</dbReference>
<reference evidence="2 3" key="1">
    <citation type="submission" date="2019-03" db="EMBL/GenBank/DDBJ databases">
        <title>Thermus tengchongensis species for the arsenic transformation mechanism.</title>
        <authorList>
            <person name="Yuan G.C."/>
        </authorList>
    </citation>
    <scope>NUCLEOTIDE SEQUENCE [LARGE SCALE GENOMIC DNA]</scope>
    <source>
        <strain evidence="2 3">15W</strain>
    </source>
</reference>
<feature type="transmembrane region" description="Helical" evidence="1">
    <location>
        <begin position="31"/>
        <end position="49"/>
    </location>
</feature>
<feature type="transmembrane region" description="Helical" evidence="1">
    <location>
        <begin position="373"/>
        <end position="389"/>
    </location>
</feature>
<keyword evidence="1" id="KW-0812">Transmembrane</keyword>
<feature type="transmembrane region" description="Helical" evidence="1">
    <location>
        <begin position="351"/>
        <end position="367"/>
    </location>
</feature>
<keyword evidence="1" id="KW-1133">Transmembrane helix</keyword>
<feature type="transmembrane region" description="Helical" evidence="1">
    <location>
        <begin position="156"/>
        <end position="174"/>
    </location>
</feature>
<evidence type="ECO:0000313" key="3">
    <source>
        <dbReference type="Proteomes" id="UP000297668"/>
    </source>
</evidence>
<dbReference type="EMBL" id="SJZF01000017">
    <property type="protein sequence ID" value="TFU25716.1"/>
    <property type="molecule type" value="Genomic_DNA"/>
</dbReference>
<protein>
    <recommendedName>
        <fullName evidence="4">O-antigen ligase domain-containing protein</fullName>
    </recommendedName>
</protein>
<feature type="transmembrane region" description="Helical" evidence="1">
    <location>
        <begin position="232"/>
        <end position="251"/>
    </location>
</feature>
<gene>
    <name evidence="2" type="ORF">E0687_09780</name>
</gene>
<feature type="transmembrane region" description="Helical" evidence="1">
    <location>
        <begin position="90"/>
        <end position="110"/>
    </location>
</feature>
<name>A0A4Y9F984_9DEIN</name>
<keyword evidence="1" id="KW-0472">Membrane</keyword>
<proteinExistence type="predicted"/>
<feature type="transmembrane region" description="Helical" evidence="1">
    <location>
        <begin position="325"/>
        <end position="344"/>
    </location>
</feature>
<evidence type="ECO:0000256" key="1">
    <source>
        <dbReference type="SAM" id="Phobius"/>
    </source>
</evidence>
<evidence type="ECO:0000313" key="2">
    <source>
        <dbReference type="EMBL" id="TFU25716.1"/>
    </source>
</evidence>
<evidence type="ECO:0008006" key="4">
    <source>
        <dbReference type="Google" id="ProtNLM"/>
    </source>
</evidence>
<feature type="transmembrane region" description="Helical" evidence="1">
    <location>
        <begin position="179"/>
        <end position="196"/>
    </location>
</feature>
<dbReference type="AlphaFoldDB" id="A0A4Y9F984"/>
<organism evidence="2 3">
    <name type="scientific">Thermus tengchongensis</name>
    <dbReference type="NCBI Taxonomy" id="1214928"/>
    <lineage>
        <taxon>Bacteria</taxon>
        <taxon>Thermotogati</taxon>
        <taxon>Deinococcota</taxon>
        <taxon>Deinococci</taxon>
        <taxon>Thermales</taxon>
        <taxon>Thermaceae</taxon>
        <taxon>Thermus</taxon>
    </lineage>
</organism>